<protein>
    <submittedName>
        <fullName evidence="3">Amidase 1</fullName>
    </submittedName>
</protein>
<organism evidence="3 4">
    <name type="scientific">Colletotrichum trifolii</name>
    <dbReference type="NCBI Taxonomy" id="5466"/>
    <lineage>
        <taxon>Eukaryota</taxon>
        <taxon>Fungi</taxon>
        <taxon>Dikarya</taxon>
        <taxon>Ascomycota</taxon>
        <taxon>Pezizomycotina</taxon>
        <taxon>Sordariomycetes</taxon>
        <taxon>Hypocreomycetidae</taxon>
        <taxon>Glomerellales</taxon>
        <taxon>Glomerellaceae</taxon>
        <taxon>Colletotrichum</taxon>
        <taxon>Colletotrichum orbiculare species complex</taxon>
    </lineage>
</organism>
<dbReference type="Pfam" id="PF01425">
    <property type="entry name" value="Amidase"/>
    <property type="match status" value="1"/>
</dbReference>
<dbReference type="Gene3D" id="3.90.1300.10">
    <property type="entry name" value="Amidase signature (AS) domain"/>
    <property type="match status" value="1"/>
</dbReference>
<feature type="domain" description="Scytalone dehydratase-like protein Arp1 N-terminal" evidence="2">
    <location>
        <begin position="59"/>
        <end position="160"/>
    </location>
</feature>
<evidence type="ECO:0000313" key="3">
    <source>
        <dbReference type="EMBL" id="TDZ46144.1"/>
    </source>
</evidence>
<name>A0A4R8QRV6_COLTR</name>
<evidence type="ECO:0000259" key="2">
    <source>
        <dbReference type="Pfam" id="PF26053"/>
    </source>
</evidence>
<dbReference type="PANTHER" id="PTHR46310">
    <property type="entry name" value="AMIDASE 1"/>
    <property type="match status" value="1"/>
</dbReference>
<evidence type="ECO:0000313" key="4">
    <source>
        <dbReference type="Proteomes" id="UP000295703"/>
    </source>
</evidence>
<keyword evidence="4" id="KW-1185">Reference proteome</keyword>
<dbReference type="InterPro" id="IPR023631">
    <property type="entry name" value="Amidase_dom"/>
</dbReference>
<dbReference type="InterPro" id="IPR036928">
    <property type="entry name" value="AS_sf"/>
</dbReference>
<sequence>MASKHAVLGGLFASLGYAASASLAVTGTTALLNGVSYWIAPDTVGNISPVLLAEVLHNRPAASGGFTPFSVVHPASQDVTAEDLDQVFAEYLATDDVWTADFSYFIYTQSSDQGNGNASVSQADDRIIVHDTAVNDEGSIPNGPYFLSHQGTIHRALKLYPDHQEAFSESVYTDKTGNHAVLPAHLPGSSVAIAIPSRLYYTKSPSQPLAGVRLGIKDIYDMAGRLVDAGAVVVGKVKTAQFANGEFAHADWVDYHAPFNPRADGYQDPNFSSAGAGASVASYEWLDAALGSDTGGSIRGPARVQGLYGLRPSHGAAPLEHTLPLAPEFDTAGVVARDPALLRSISAVLYARNGSAGGGYPRTLLLEAYPAGLSQETTAALDRFLNGLGAFLGVESITPFNISESWTTSRPPAAPDTLNGLLNTTYATLISKRQAELVRDPFYADYGRLHDGRQPFVNPVPLARWGYGDTLPETAAEDAVKNKTVFKDWFQSSILPVDDATCSTSIVAYVSPPVTTYRNVYRSPPTIPFGFASSYWSVFAEVPDIVVPIGQTPYNSTITNHVEDLPVTVNLVAAAGCEIMLLDLVADLVDAGVLTKSVVGASSVTGGDILQRF</sequence>
<accession>A0A4R8QRV6</accession>
<dbReference type="Proteomes" id="UP000295703">
    <property type="component" value="Unassembled WGS sequence"/>
</dbReference>
<proteinExistence type="predicted"/>
<dbReference type="SUPFAM" id="SSF75304">
    <property type="entry name" value="Amidase signature (AS) enzymes"/>
    <property type="match status" value="1"/>
</dbReference>
<dbReference type="AlphaFoldDB" id="A0A4R8QRV6"/>
<comment type="caution">
    <text evidence="3">The sequence shown here is derived from an EMBL/GenBank/DDBJ whole genome shotgun (WGS) entry which is preliminary data.</text>
</comment>
<reference evidence="3 4" key="1">
    <citation type="submission" date="2018-12" db="EMBL/GenBank/DDBJ databases">
        <title>Genome sequence and assembly of Colletotrichum trifolii.</title>
        <authorList>
            <person name="Gan P."/>
            <person name="Shirasu K."/>
        </authorList>
    </citation>
    <scope>NUCLEOTIDE SEQUENCE [LARGE SCALE GENOMIC DNA]</scope>
    <source>
        <strain evidence="3 4">543-2</strain>
    </source>
</reference>
<feature type="domain" description="Amidase" evidence="1">
    <location>
        <begin position="224"/>
        <end position="338"/>
    </location>
</feature>
<gene>
    <name evidence="3" type="primary">AMI1-1</name>
    <name evidence="3" type="ORF">CTRI78_v008997</name>
</gene>
<evidence type="ECO:0000259" key="1">
    <source>
        <dbReference type="Pfam" id="PF01425"/>
    </source>
</evidence>
<dbReference type="PANTHER" id="PTHR46310:SF7">
    <property type="entry name" value="AMIDASE 1"/>
    <property type="match status" value="1"/>
</dbReference>
<dbReference type="Pfam" id="PF26053">
    <property type="entry name" value="DUF8016"/>
    <property type="match status" value="1"/>
</dbReference>
<dbReference type="InterPro" id="IPR058329">
    <property type="entry name" value="Arp1_N"/>
</dbReference>
<dbReference type="EMBL" id="RYZW01000116">
    <property type="protein sequence ID" value="TDZ46144.1"/>
    <property type="molecule type" value="Genomic_DNA"/>
</dbReference>
<dbReference type="STRING" id="5466.A0A4R8QRV6"/>